<feature type="region of interest" description="Disordered" evidence="1">
    <location>
        <begin position="27"/>
        <end position="84"/>
    </location>
</feature>
<proteinExistence type="predicted"/>
<dbReference type="EMBL" id="CM007384">
    <property type="protein sequence ID" value="ONK71833.1"/>
    <property type="molecule type" value="Genomic_DNA"/>
</dbReference>
<dbReference type="Proteomes" id="UP000243459">
    <property type="component" value="Chromosome 4"/>
</dbReference>
<dbReference type="AlphaFoldDB" id="A0A5P1F287"/>
<sequence>MNPNPRFFGSRRLITRRKKRTLPGRLVARRAPEKGENVLGLGSRNVADEGRQDRGHTPRRALLTSRPPLGRPALPMRHRRRAADVTRVSAVRRLSDPSDESIDSGTVLSIDLTAIVPIHVAIYRLRIKRVSKIH</sequence>
<evidence type="ECO:0000256" key="1">
    <source>
        <dbReference type="SAM" id="MobiDB-lite"/>
    </source>
</evidence>
<organism evidence="2 3">
    <name type="scientific">Asparagus officinalis</name>
    <name type="common">Garden asparagus</name>
    <dbReference type="NCBI Taxonomy" id="4686"/>
    <lineage>
        <taxon>Eukaryota</taxon>
        <taxon>Viridiplantae</taxon>
        <taxon>Streptophyta</taxon>
        <taxon>Embryophyta</taxon>
        <taxon>Tracheophyta</taxon>
        <taxon>Spermatophyta</taxon>
        <taxon>Magnoliopsida</taxon>
        <taxon>Liliopsida</taxon>
        <taxon>Asparagales</taxon>
        <taxon>Asparagaceae</taxon>
        <taxon>Asparagoideae</taxon>
        <taxon>Asparagus</taxon>
    </lineage>
</organism>
<dbReference type="Gramene" id="ONK71833">
    <property type="protein sequence ID" value="ONK71833"/>
    <property type="gene ID" value="A4U43_C04F12860"/>
</dbReference>
<evidence type="ECO:0000313" key="3">
    <source>
        <dbReference type="Proteomes" id="UP000243459"/>
    </source>
</evidence>
<accession>A0A5P1F287</accession>
<feature type="compositionally biased region" description="Basic and acidic residues" evidence="1">
    <location>
        <begin position="46"/>
        <end position="56"/>
    </location>
</feature>
<keyword evidence="3" id="KW-1185">Reference proteome</keyword>
<evidence type="ECO:0000313" key="2">
    <source>
        <dbReference type="EMBL" id="ONK71833.1"/>
    </source>
</evidence>
<protein>
    <submittedName>
        <fullName evidence="2">Uncharacterized protein</fullName>
    </submittedName>
</protein>
<reference evidence="3" key="1">
    <citation type="journal article" date="2017" name="Nat. Commun.">
        <title>The asparagus genome sheds light on the origin and evolution of a young Y chromosome.</title>
        <authorList>
            <person name="Harkess A."/>
            <person name="Zhou J."/>
            <person name="Xu C."/>
            <person name="Bowers J.E."/>
            <person name="Van der Hulst R."/>
            <person name="Ayyampalayam S."/>
            <person name="Mercati F."/>
            <person name="Riccardi P."/>
            <person name="McKain M.R."/>
            <person name="Kakrana A."/>
            <person name="Tang H."/>
            <person name="Ray J."/>
            <person name="Groenendijk J."/>
            <person name="Arikit S."/>
            <person name="Mathioni S.M."/>
            <person name="Nakano M."/>
            <person name="Shan H."/>
            <person name="Telgmann-Rauber A."/>
            <person name="Kanno A."/>
            <person name="Yue Z."/>
            <person name="Chen H."/>
            <person name="Li W."/>
            <person name="Chen Y."/>
            <person name="Xu X."/>
            <person name="Zhang Y."/>
            <person name="Luo S."/>
            <person name="Chen H."/>
            <person name="Gao J."/>
            <person name="Mao Z."/>
            <person name="Pires J.C."/>
            <person name="Luo M."/>
            <person name="Kudrna D."/>
            <person name="Wing R.A."/>
            <person name="Meyers B.C."/>
            <person name="Yi K."/>
            <person name="Kong H."/>
            <person name="Lavrijsen P."/>
            <person name="Sunseri F."/>
            <person name="Falavigna A."/>
            <person name="Ye Y."/>
            <person name="Leebens-Mack J.H."/>
            <person name="Chen G."/>
        </authorList>
    </citation>
    <scope>NUCLEOTIDE SEQUENCE [LARGE SCALE GENOMIC DNA]</scope>
    <source>
        <strain evidence="3">cv. DH0086</strain>
    </source>
</reference>
<gene>
    <name evidence="2" type="ORF">A4U43_C04F12860</name>
</gene>
<name>A0A5P1F287_ASPOF</name>